<dbReference type="KEGG" id="chk:D4L85_27960"/>
<name>A0A385SWV0_9BACT</name>
<evidence type="ECO:0000313" key="2">
    <source>
        <dbReference type="EMBL" id="AYB34180.1"/>
    </source>
</evidence>
<dbReference type="AlphaFoldDB" id="A0A385SWV0"/>
<organism evidence="2 3">
    <name type="scientific">Chryseolinea soli</name>
    <dbReference type="NCBI Taxonomy" id="2321403"/>
    <lineage>
        <taxon>Bacteria</taxon>
        <taxon>Pseudomonadati</taxon>
        <taxon>Bacteroidota</taxon>
        <taxon>Cytophagia</taxon>
        <taxon>Cytophagales</taxon>
        <taxon>Fulvivirgaceae</taxon>
        <taxon>Chryseolinea</taxon>
    </lineage>
</organism>
<protein>
    <recommendedName>
        <fullName evidence="4">DUF4369 domain-containing protein</fullName>
    </recommendedName>
</protein>
<sequence length="222" mass="24831">MVRKNGLCNIVLWLIMGISHGVCAQVYSTPPLSGTPGLSSGVRLAKNLEHWVQGSVVLVTGDTVPCEMSYNPAVEEGLLQVKDGEGMLTLSVKDVTSFFYFDTEKSKTRRYYSMPVHDENASITREYFLEHVYENADMAILSRRVVRLGGNLFNSLTEVVPVDLNFLLDVHTGTLRELNEAEAMALMKSKSDQVKAYMKTNGIKLKSDVKDYILVFNYYASL</sequence>
<evidence type="ECO:0000256" key="1">
    <source>
        <dbReference type="SAM" id="SignalP"/>
    </source>
</evidence>
<accession>A0A385SWV0</accession>
<keyword evidence="3" id="KW-1185">Reference proteome</keyword>
<dbReference type="Proteomes" id="UP000266183">
    <property type="component" value="Chromosome"/>
</dbReference>
<keyword evidence="1" id="KW-0732">Signal</keyword>
<feature type="chain" id="PRO_5017229983" description="DUF4369 domain-containing protein" evidence="1">
    <location>
        <begin position="25"/>
        <end position="222"/>
    </location>
</feature>
<evidence type="ECO:0008006" key="4">
    <source>
        <dbReference type="Google" id="ProtNLM"/>
    </source>
</evidence>
<reference evidence="3" key="1">
    <citation type="submission" date="2018-09" db="EMBL/GenBank/DDBJ databases">
        <title>Chryseolinea sp. KIS68-18 isolated from soil.</title>
        <authorList>
            <person name="Weon H.-Y."/>
            <person name="Kwon S.-W."/>
            <person name="Lee S.A."/>
        </authorList>
    </citation>
    <scope>NUCLEOTIDE SEQUENCE [LARGE SCALE GENOMIC DNA]</scope>
    <source>
        <strain evidence="3">KIS68-18</strain>
    </source>
</reference>
<feature type="signal peptide" evidence="1">
    <location>
        <begin position="1"/>
        <end position="24"/>
    </location>
</feature>
<proteinExistence type="predicted"/>
<gene>
    <name evidence="2" type="ORF">D4L85_27960</name>
</gene>
<dbReference type="EMBL" id="CP032382">
    <property type="protein sequence ID" value="AYB34180.1"/>
    <property type="molecule type" value="Genomic_DNA"/>
</dbReference>
<evidence type="ECO:0000313" key="3">
    <source>
        <dbReference type="Proteomes" id="UP000266183"/>
    </source>
</evidence>